<accession>A0A4S8M1R9</accession>
<sequence>MLRTSSSSFPTNNAVAANLPLRLRRKFENGLFDISPLLKGANDSRLAFTNRLPKSFPPFSLQPPTNGSDFSSSLNTHVGVLHEIYAESAIPVDLEYPASAPSPDQEASEDIFGPSVSTQHHVFISSTSPTRAPYPSPSPSSPSSYSSSSFSSFSSSSSSSAGAGADHLDVTQSPDPNPPSSSSVTTATETSVMTNSDYLRIPFTDIQKIYAPPNGKTEQCHRELALNADPWVATYTKTSARCRGCGKTLQLEKRGTRYYYPANWIKHRDQGPCSQIKEGIFTEEKTHGS</sequence>
<evidence type="ECO:0000256" key="1">
    <source>
        <dbReference type="SAM" id="MobiDB-lite"/>
    </source>
</evidence>
<feature type="region of interest" description="Disordered" evidence="1">
    <location>
        <begin position="161"/>
        <end position="189"/>
    </location>
</feature>
<dbReference type="Proteomes" id="UP000297245">
    <property type="component" value="Unassembled WGS sequence"/>
</dbReference>
<dbReference type="EMBL" id="ML179197">
    <property type="protein sequence ID" value="THU95553.1"/>
    <property type="molecule type" value="Genomic_DNA"/>
</dbReference>
<keyword evidence="3" id="KW-1185">Reference proteome</keyword>
<protein>
    <submittedName>
        <fullName evidence="2">Uncharacterized protein</fullName>
    </submittedName>
</protein>
<organism evidence="2 3">
    <name type="scientific">Dendrothele bispora (strain CBS 962.96)</name>
    <dbReference type="NCBI Taxonomy" id="1314807"/>
    <lineage>
        <taxon>Eukaryota</taxon>
        <taxon>Fungi</taxon>
        <taxon>Dikarya</taxon>
        <taxon>Basidiomycota</taxon>
        <taxon>Agaricomycotina</taxon>
        <taxon>Agaricomycetes</taxon>
        <taxon>Agaricomycetidae</taxon>
        <taxon>Agaricales</taxon>
        <taxon>Agaricales incertae sedis</taxon>
        <taxon>Dendrothele</taxon>
    </lineage>
</organism>
<reference evidence="2 3" key="1">
    <citation type="journal article" date="2019" name="Nat. Ecol. Evol.">
        <title>Megaphylogeny resolves global patterns of mushroom evolution.</title>
        <authorList>
            <person name="Varga T."/>
            <person name="Krizsan K."/>
            <person name="Foldi C."/>
            <person name="Dima B."/>
            <person name="Sanchez-Garcia M."/>
            <person name="Sanchez-Ramirez S."/>
            <person name="Szollosi G.J."/>
            <person name="Szarkandi J.G."/>
            <person name="Papp V."/>
            <person name="Albert L."/>
            <person name="Andreopoulos W."/>
            <person name="Angelini C."/>
            <person name="Antonin V."/>
            <person name="Barry K.W."/>
            <person name="Bougher N.L."/>
            <person name="Buchanan P."/>
            <person name="Buyck B."/>
            <person name="Bense V."/>
            <person name="Catcheside P."/>
            <person name="Chovatia M."/>
            <person name="Cooper J."/>
            <person name="Damon W."/>
            <person name="Desjardin D."/>
            <person name="Finy P."/>
            <person name="Geml J."/>
            <person name="Haridas S."/>
            <person name="Hughes K."/>
            <person name="Justo A."/>
            <person name="Karasinski D."/>
            <person name="Kautmanova I."/>
            <person name="Kiss B."/>
            <person name="Kocsube S."/>
            <person name="Kotiranta H."/>
            <person name="LaButti K.M."/>
            <person name="Lechner B.E."/>
            <person name="Liimatainen K."/>
            <person name="Lipzen A."/>
            <person name="Lukacs Z."/>
            <person name="Mihaltcheva S."/>
            <person name="Morgado L.N."/>
            <person name="Niskanen T."/>
            <person name="Noordeloos M.E."/>
            <person name="Ohm R.A."/>
            <person name="Ortiz-Santana B."/>
            <person name="Ovrebo C."/>
            <person name="Racz N."/>
            <person name="Riley R."/>
            <person name="Savchenko A."/>
            <person name="Shiryaev A."/>
            <person name="Soop K."/>
            <person name="Spirin V."/>
            <person name="Szebenyi C."/>
            <person name="Tomsovsky M."/>
            <person name="Tulloss R.E."/>
            <person name="Uehling J."/>
            <person name="Grigoriev I.V."/>
            <person name="Vagvolgyi C."/>
            <person name="Papp T."/>
            <person name="Martin F.M."/>
            <person name="Miettinen O."/>
            <person name="Hibbett D.S."/>
            <person name="Nagy L.G."/>
        </authorList>
    </citation>
    <scope>NUCLEOTIDE SEQUENCE [LARGE SCALE GENOMIC DNA]</scope>
    <source>
        <strain evidence="2 3">CBS 962.96</strain>
    </source>
</reference>
<feature type="region of interest" description="Disordered" evidence="1">
    <location>
        <begin position="125"/>
        <end position="149"/>
    </location>
</feature>
<gene>
    <name evidence="2" type="ORF">K435DRAFT_966348</name>
</gene>
<name>A0A4S8M1R9_DENBC</name>
<dbReference type="AlphaFoldDB" id="A0A4S8M1R9"/>
<proteinExistence type="predicted"/>
<evidence type="ECO:0000313" key="2">
    <source>
        <dbReference type="EMBL" id="THU95553.1"/>
    </source>
</evidence>
<feature type="compositionally biased region" description="Low complexity" evidence="1">
    <location>
        <begin position="180"/>
        <end position="189"/>
    </location>
</feature>
<dbReference type="OrthoDB" id="2855464at2759"/>
<evidence type="ECO:0000313" key="3">
    <source>
        <dbReference type="Proteomes" id="UP000297245"/>
    </source>
</evidence>